<name>A0A4R3LYQ7_9HYPH</name>
<sequence>MKGVVQLSLALLGIAGSALWAAPARAEFPERAIRIIVPFASGGATDLIARTIAAEVAPKLGQPVIIENRAGAGTIIGTEAVVRATPDGYTLLFNSGALAIDLSYRKEQTYDVRKDLIPITKVAWGPFAVLVNPSVPAKTFPELVDYAKKNPGKLNMGSSGNGTMIHLASAYMASRTGMTLVHVPFKGAGPALVGILGGQIEVLLDPPFTSKAAIGSGKVAALAVTGDKRSSLLPDVPTIAELGYPGFKAGHWGGFFAPAGTPDAIIRKLNAEFNAALKSPKVQDVLLGQGLEIIGNSPEQFKAEIDEEVALWAKIIKDAKLAPE</sequence>
<dbReference type="InterPro" id="IPR005064">
    <property type="entry name" value="BUG"/>
</dbReference>
<organism evidence="3 4">
    <name type="scientific">Aquabacter spiritensis</name>
    <dbReference type="NCBI Taxonomy" id="933073"/>
    <lineage>
        <taxon>Bacteria</taxon>
        <taxon>Pseudomonadati</taxon>
        <taxon>Pseudomonadota</taxon>
        <taxon>Alphaproteobacteria</taxon>
        <taxon>Hyphomicrobiales</taxon>
        <taxon>Xanthobacteraceae</taxon>
        <taxon>Aquabacter</taxon>
    </lineage>
</organism>
<keyword evidence="2" id="KW-0732">Signal</keyword>
<dbReference type="InterPro" id="IPR042100">
    <property type="entry name" value="Bug_dom1"/>
</dbReference>
<comment type="similarity">
    <text evidence="1">Belongs to the UPF0065 (bug) family.</text>
</comment>
<feature type="chain" id="PRO_5020343983" evidence="2">
    <location>
        <begin position="27"/>
        <end position="324"/>
    </location>
</feature>
<dbReference type="Gene3D" id="3.40.190.150">
    <property type="entry name" value="Bordetella uptake gene, domain 1"/>
    <property type="match status" value="1"/>
</dbReference>
<keyword evidence="4" id="KW-1185">Reference proteome</keyword>
<protein>
    <submittedName>
        <fullName evidence="3">Tripartite-type tricarboxylate transporter receptor subunit TctC</fullName>
    </submittedName>
</protein>
<dbReference type="Proteomes" id="UP000294664">
    <property type="component" value="Unassembled WGS sequence"/>
</dbReference>
<dbReference type="AlphaFoldDB" id="A0A4R3LYQ7"/>
<feature type="signal peptide" evidence="2">
    <location>
        <begin position="1"/>
        <end position="26"/>
    </location>
</feature>
<dbReference type="Pfam" id="PF03401">
    <property type="entry name" value="TctC"/>
    <property type="match status" value="1"/>
</dbReference>
<dbReference type="CDD" id="cd13578">
    <property type="entry name" value="PBP2_Bug27"/>
    <property type="match status" value="1"/>
</dbReference>
<dbReference type="PIRSF" id="PIRSF017082">
    <property type="entry name" value="YflP"/>
    <property type="match status" value="1"/>
</dbReference>
<proteinExistence type="inferred from homology"/>
<evidence type="ECO:0000256" key="2">
    <source>
        <dbReference type="SAM" id="SignalP"/>
    </source>
</evidence>
<reference evidence="3 4" key="1">
    <citation type="submission" date="2019-03" db="EMBL/GenBank/DDBJ databases">
        <title>Genomic Encyclopedia of Type Strains, Phase IV (KMG-IV): sequencing the most valuable type-strain genomes for metagenomic binning, comparative biology and taxonomic classification.</title>
        <authorList>
            <person name="Goeker M."/>
        </authorList>
    </citation>
    <scope>NUCLEOTIDE SEQUENCE [LARGE SCALE GENOMIC DNA]</scope>
    <source>
        <strain evidence="3 4">DSM 9035</strain>
    </source>
</reference>
<dbReference type="RefSeq" id="WP_165933706.1">
    <property type="nucleotide sequence ID" value="NZ_SMAI01000005.1"/>
</dbReference>
<comment type="caution">
    <text evidence="3">The sequence shown here is derived from an EMBL/GenBank/DDBJ whole genome shotgun (WGS) entry which is preliminary data.</text>
</comment>
<accession>A0A4R3LYQ7</accession>
<evidence type="ECO:0000313" key="4">
    <source>
        <dbReference type="Proteomes" id="UP000294664"/>
    </source>
</evidence>
<gene>
    <name evidence="3" type="ORF">EDC64_10520</name>
</gene>
<dbReference type="Gene3D" id="3.40.190.10">
    <property type="entry name" value="Periplasmic binding protein-like II"/>
    <property type="match status" value="1"/>
</dbReference>
<keyword evidence="3" id="KW-0675">Receptor</keyword>
<evidence type="ECO:0000256" key="1">
    <source>
        <dbReference type="ARBA" id="ARBA00006987"/>
    </source>
</evidence>
<dbReference type="EMBL" id="SMAI01000005">
    <property type="protein sequence ID" value="TCT04989.1"/>
    <property type="molecule type" value="Genomic_DNA"/>
</dbReference>
<dbReference type="PANTHER" id="PTHR42928">
    <property type="entry name" value="TRICARBOXYLATE-BINDING PROTEIN"/>
    <property type="match status" value="1"/>
</dbReference>
<dbReference type="PANTHER" id="PTHR42928:SF5">
    <property type="entry name" value="BLR1237 PROTEIN"/>
    <property type="match status" value="1"/>
</dbReference>
<evidence type="ECO:0000313" key="3">
    <source>
        <dbReference type="EMBL" id="TCT04989.1"/>
    </source>
</evidence>
<dbReference type="SUPFAM" id="SSF53850">
    <property type="entry name" value="Periplasmic binding protein-like II"/>
    <property type="match status" value="1"/>
</dbReference>